<gene>
    <name evidence="1" type="ORF">KUCAC02_020315</name>
</gene>
<accession>A0ACB9VS29</accession>
<evidence type="ECO:0000313" key="2">
    <source>
        <dbReference type="Proteomes" id="UP001057452"/>
    </source>
</evidence>
<proteinExistence type="predicted"/>
<keyword evidence="2" id="KW-1185">Reference proteome</keyword>
<organism evidence="1 2">
    <name type="scientific">Chaenocephalus aceratus</name>
    <name type="common">Blackfin icefish</name>
    <name type="synonym">Chaenichthys aceratus</name>
    <dbReference type="NCBI Taxonomy" id="36190"/>
    <lineage>
        <taxon>Eukaryota</taxon>
        <taxon>Metazoa</taxon>
        <taxon>Chordata</taxon>
        <taxon>Craniata</taxon>
        <taxon>Vertebrata</taxon>
        <taxon>Euteleostomi</taxon>
        <taxon>Actinopterygii</taxon>
        <taxon>Neopterygii</taxon>
        <taxon>Teleostei</taxon>
        <taxon>Neoteleostei</taxon>
        <taxon>Acanthomorphata</taxon>
        <taxon>Eupercaria</taxon>
        <taxon>Perciformes</taxon>
        <taxon>Notothenioidei</taxon>
        <taxon>Channichthyidae</taxon>
        <taxon>Chaenocephalus</taxon>
    </lineage>
</organism>
<dbReference type="Proteomes" id="UP001057452">
    <property type="component" value="Chromosome 24"/>
</dbReference>
<evidence type="ECO:0000313" key="1">
    <source>
        <dbReference type="EMBL" id="KAI4802479.1"/>
    </source>
</evidence>
<dbReference type="EMBL" id="CM043808">
    <property type="protein sequence ID" value="KAI4802479.1"/>
    <property type="molecule type" value="Genomic_DNA"/>
</dbReference>
<comment type="caution">
    <text evidence="1">The sequence shown here is derived from an EMBL/GenBank/DDBJ whole genome shotgun (WGS) entry which is preliminary data.</text>
</comment>
<feature type="non-terminal residue" evidence="1">
    <location>
        <position position="109"/>
    </location>
</feature>
<protein>
    <submittedName>
        <fullName evidence="1">Uncharacterized protein</fullName>
    </submittedName>
</protein>
<reference evidence="1" key="1">
    <citation type="submission" date="2022-05" db="EMBL/GenBank/DDBJ databases">
        <title>Chromosome-level genome of Chaenocephalus aceratus.</title>
        <authorList>
            <person name="Park H."/>
        </authorList>
    </citation>
    <scope>NUCLEOTIDE SEQUENCE</scope>
    <source>
        <strain evidence="1">KU_202001</strain>
    </source>
</reference>
<feature type="non-terminal residue" evidence="1">
    <location>
        <position position="1"/>
    </location>
</feature>
<name>A0ACB9VS29_CHAAC</name>
<sequence>SRLQPATDVGFSKTSSVSLSTRLVNRAATTVFMCRLQEDPTGPRFFLREQIFKAIEEIPGSRCIPMQQDATCVEDLDRGNTSRILLTAKPSPPNPLPRFRKPRQRYNIN</sequence>